<gene>
    <name evidence="3" type="ORF">OCL06_05210</name>
</gene>
<accession>A0ABT2VL13</accession>
<dbReference type="SUPFAM" id="SSF50249">
    <property type="entry name" value="Nucleic acid-binding proteins"/>
    <property type="match status" value="1"/>
</dbReference>
<dbReference type="InterPro" id="IPR014464">
    <property type="entry name" value="CvfB_fam"/>
</dbReference>
<protein>
    <submittedName>
        <fullName evidence="3">S1-like domain-containing RNA-binding protein</fullName>
    </submittedName>
</protein>
<dbReference type="EMBL" id="JAOTJC010000006">
    <property type="protein sequence ID" value="MCU7553992.1"/>
    <property type="molecule type" value="Genomic_DNA"/>
</dbReference>
<dbReference type="PIRSF" id="PIRSF012524">
    <property type="entry name" value="YitL_S1"/>
    <property type="match status" value="1"/>
</dbReference>
<proteinExistence type="inferred from homology"/>
<reference evidence="4" key="1">
    <citation type="submission" date="2023-07" db="EMBL/GenBank/DDBJ databases">
        <title>Study on multiphase classification of strain Alteromonas salexigens isolated from the Yellow Sea.</title>
        <authorList>
            <person name="Sun L."/>
        </authorList>
    </citation>
    <scope>NUCLEOTIDE SEQUENCE [LARGE SCALE GENOMIC DNA]</scope>
    <source>
        <strain evidence="4">ASW11-19</strain>
    </source>
</reference>
<dbReference type="Pfam" id="PF17783">
    <property type="entry name" value="WHD_CvfB"/>
    <property type="match status" value="1"/>
</dbReference>
<dbReference type="InterPro" id="IPR036388">
    <property type="entry name" value="WH-like_DNA-bd_sf"/>
</dbReference>
<comment type="caution">
    <text evidence="3">The sequence shown here is derived from an EMBL/GenBank/DDBJ whole genome shotgun (WGS) entry which is preliminary data.</text>
</comment>
<dbReference type="InterPro" id="IPR039566">
    <property type="entry name" value="CvfB_S1_st"/>
</dbReference>
<evidence type="ECO:0000259" key="2">
    <source>
        <dbReference type="SMART" id="SM00316"/>
    </source>
</evidence>
<dbReference type="InterPro" id="IPR012340">
    <property type="entry name" value="NA-bd_OB-fold"/>
</dbReference>
<sequence>MISLLCYSFFPKFHVLMINLGKINRLYVVAEFPFGFQLAASPDTHDDDELVTLSRELAPAETTTGTQLDVFVLTDNSGQLIATPQTPKIQQGEVKVLRAVGATHFGAFFDWGLENDLLVPANYQESPVSEGMNYVVYAFVEDATGRLLGATRLHRFFKETAPYLKVGDTVDALVFAKTDLGYKVLLDEKYLGLIFHSEALVPLNIGDSLPGVVKHIREDGKIDVSMQRQDQAGRDALQQAILDDLRAHGGLSTLTDKSPPDAIYKHFNVSKAAYKKALGALFKQRLIHIDKEKIRLIA</sequence>
<dbReference type="InterPro" id="IPR040764">
    <property type="entry name" value="CvfB_WH"/>
</dbReference>
<organism evidence="3 4">
    <name type="scientific">Alteromonas salexigens</name>
    <dbReference type="NCBI Taxonomy" id="2982530"/>
    <lineage>
        <taxon>Bacteria</taxon>
        <taxon>Pseudomonadati</taxon>
        <taxon>Pseudomonadota</taxon>
        <taxon>Gammaproteobacteria</taxon>
        <taxon>Alteromonadales</taxon>
        <taxon>Alteromonadaceae</taxon>
        <taxon>Alteromonas/Salinimonas group</taxon>
        <taxon>Alteromonas</taxon>
    </lineage>
</organism>
<comment type="similarity">
    <text evidence="1">Belongs to the CvfB family.</text>
</comment>
<dbReference type="Proteomes" id="UP001209257">
    <property type="component" value="Unassembled WGS sequence"/>
</dbReference>
<dbReference type="RefSeq" id="WP_262992684.1">
    <property type="nucleotide sequence ID" value="NZ_JAOTJC010000006.1"/>
</dbReference>
<dbReference type="Gene3D" id="1.10.10.10">
    <property type="entry name" value="Winged helix-like DNA-binding domain superfamily/Winged helix DNA-binding domain"/>
    <property type="match status" value="1"/>
</dbReference>
<dbReference type="PANTHER" id="PTHR37296:SF1">
    <property type="entry name" value="CONSERVED VIRULENCE FACTOR B"/>
    <property type="match status" value="1"/>
</dbReference>
<keyword evidence="4" id="KW-1185">Reference proteome</keyword>
<evidence type="ECO:0000256" key="1">
    <source>
        <dbReference type="PIRNR" id="PIRNR012524"/>
    </source>
</evidence>
<dbReference type="PANTHER" id="PTHR37296">
    <property type="entry name" value="CONSERVED VIRULENCE FACTOR B"/>
    <property type="match status" value="1"/>
</dbReference>
<dbReference type="Pfam" id="PF13509">
    <property type="entry name" value="S1_2"/>
    <property type="match status" value="1"/>
</dbReference>
<dbReference type="InterPro" id="IPR003029">
    <property type="entry name" value="S1_domain"/>
</dbReference>
<name>A0ABT2VL13_9ALTE</name>
<feature type="domain" description="S1 motif" evidence="2">
    <location>
        <begin position="165"/>
        <end position="227"/>
    </location>
</feature>
<dbReference type="SMART" id="SM00316">
    <property type="entry name" value="S1"/>
    <property type="match status" value="1"/>
</dbReference>
<evidence type="ECO:0000313" key="3">
    <source>
        <dbReference type="EMBL" id="MCU7553992.1"/>
    </source>
</evidence>
<evidence type="ECO:0000313" key="4">
    <source>
        <dbReference type="Proteomes" id="UP001209257"/>
    </source>
</evidence>
<dbReference type="Gene3D" id="2.40.50.140">
    <property type="entry name" value="Nucleic acid-binding proteins"/>
    <property type="match status" value="2"/>
</dbReference>